<name>A0A0R3QJ08_9BILA</name>
<reference evidence="1 2" key="2">
    <citation type="submission" date="2018-11" db="EMBL/GenBank/DDBJ databases">
        <authorList>
            <consortium name="Pathogen Informatics"/>
        </authorList>
    </citation>
    <scope>NUCLEOTIDE SEQUENCE [LARGE SCALE GENOMIC DNA]</scope>
</reference>
<evidence type="ECO:0000313" key="3">
    <source>
        <dbReference type="WBParaSite" id="BTMF_0000640401-mRNA-1"/>
    </source>
</evidence>
<evidence type="ECO:0000313" key="1">
    <source>
        <dbReference type="EMBL" id="VDO18315.1"/>
    </source>
</evidence>
<gene>
    <name evidence="1" type="ORF">BTMF_LOCUS5639</name>
</gene>
<keyword evidence="2" id="KW-1185">Reference proteome</keyword>
<dbReference type="AlphaFoldDB" id="A0A0R3QJ08"/>
<dbReference type="WBParaSite" id="BTMF_0000640401-mRNA-1">
    <property type="protein sequence ID" value="BTMF_0000640401-mRNA-1"/>
    <property type="gene ID" value="BTMF_0000640401"/>
</dbReference>
<reference evidence="3" key="1">
    <citation type="submission" date="2017-02" db="UniProtKB">
        <authorList>
            <consortium name="WormBaseParasite"/>
        </authorList>
    </citation>
    <scope>IDENTIFICATION</scope>
</reference>
<dbReference type="Proteomes" id="UP000280834">
    <property type="component" value="Unassembled WGS sequence"/>
</dbReference>
<sequence>MNLHEPIDIFEATEWYVYLLSLDEYSPHALLGVGEGVGNDAKWQFAVDLTLRCLVSGVWKFSVPNILDELGLTSAEEFCAQLSQFDPFALSEDGEKYWLDSYMVASSVCSSVVSRHLISADGPVFSSGFFEEIDGLFSLSGVAWCEGSLILISS</sequence>
<protein>
    <submittedName>
        <fullName evidence="3">Pecanex-like protein</fullName>
    </submittedName>
</protein>
<accession>A0A0R3QJ08</accession>
<dbReference type="EMBL" id="UZAG01006192">
    <property type="protein sequence ID" value="VDO18315.1"/>
    <property type="molecule type" value="Genomic_DNA"/>
</dbReference>
<proteinExistence type="predicted"/>
<organism evidence="3">
    <name type="scientific">Brugia timori</name>
    <dbReference type="NCBI Taxonomy" id="42155"/>
    <lineage>
        <taxon>Eukaryota</taxon>
        <taxon>Metazoa</taxon>
        <taxon>Ecdysozoa</taxon>
        <taxon>Nematoda</taxon>
        <taxon>Chromadorea</taxon>
        <taxon>Rhabditida</taxon>
        <taxon>Spirurina</taxon>
        <taxon>Spiruromorpha</taxon>
        <taxon>Filarioidea</taxon>
        <taxon>Onchocercidae</taxon>
        <taxon>Brugia</taxon>
    </lineage>
</organism>
<evidence type="ECO:0000313" key="2">
    <source>
        <dbReference type="Proteomes" id="UP000280834"/>
    </source>
</evidence>